<dbReference type="RefSeq" id="WP_062087003.1">
    <property type="nucleotide sequence ID" value="NZ_FCOK02000022.1"/>
</dbReference>
<sequence length="260" mass="27791">MSSSESTIAGSVIVTGGADGIGAAIATRFYKSGYAVHVCDNRAAPLEQMLLEHPDMRGTLADVGDPTDVERLFAEANEWMGGIGVLVNNVGVAGPREALESIAYQDWIQTFRVNVGGALICMQYAISSMKQSGGGAIVNISTASTRTRLPMRTAYIASKFALEGLTLNAARELGRYGIRCNALLPGIMNNSRMNGIIAARAEREGRDESEIEQEFLRYVALGERTEPAEVADAAFFLASPEGARITGELISVSGYMGWDE</sequence>
<dbReference type="InterPro" id="IPR036291">
    <property type="entry name" value="NAD(P)-bd_dom_sf"/>
</dbReference>
<dbReference type="CDD" id="cd05233">
    <property type="entry name" value="SDR_c"/>
    <property type="match status" value="1"/>
</dbReference>
<proteinExistence type="inferred from homology"/>
<evidence type="ECO:0000313" key="3">
    <source>
        <dbReference type="EMBL" id="SAL37408.1"/>
    </source>
</evidence>
<evidence type="ECO:0000256" key="2">
    <source>
        <dbReference type="ARBA" id="ARBA00023002"/>
    </source>
</evidence>
<dbReference type="SUPFAM" id="SSF51735">
    <property type="entry name" value="NAD(P)-binding Rossmann-fold domains"/>
    <property type="match status" value="1"/>
</dbReference>
<dbReference type="PRINTS" id="PR00081">
    <property type="entry name" value="GDHRDH"/>
</dbReference>
<dbReference type="Gene3D" id="3.40.50.720">
    <property type="entry name" value="NAD(P)-binding Rossmann-like Domain"/>
    <property type="match status" value="1"/>
</dbReference>
<reference evidence="3 4" key="1">
    <citation type="submission" date="2016-01" db="EMBL/GenBank/DDBJ databases">
        <authorList>
            <person name="Oliw E.H."/>
        </authorList>
    </citation>
    <scope>NUCLEOTIDE SEQUENCE [LARGE SCALE GENOMIC DNA]</scope>
    <source>
        <strain evidence="3">LMG 27134</strain>
    </source>
</reference>
<dbReference type="Proteomes" id="UP000054683">
    <property type="component" value="Unassembled WGS sequence"/>
</dbReference>
<dbReference type="FunFam" id="3.40.50.720:FF:000084">
    <property type="entry name" value="Short-chain dehydrogenase reductase"/>
    <property type="match status" value="1"/>
</dbReference>
<comment type="similarity">
    <text evidence="1">Belongs to the short-chain dehydrogenases/reductases (SDR) family.</text>
</comment>
<organism evidence="3 4">
    <name type="scientific">Caballeronia udeis</name>
    <dbReference type="NCBI Taxonomy" id="1232866"/>
    <lineage>
        <taxon>Bacteria</taxon>
        <taxon>Pseudomonadati</taxon>
        <taxon>Pseudomonadota</taxon>
        <taxon>Betaproteobacteria</taxon>
        <taxon>Burkholderiales</taxon>
        <taxon>Burkholderiaceae</taxon>
        <taxon>Caballeronia</taxon>
    </lineage>
</organism>
<protein>
    <submittedName>
        <fullName evidence="3">3-ketoacyl-ACP reductase</fullName>
    </submittedName>
</protein>
<dbReference type="InterPro" id="IPR002347">
    <property type="entry name" value="SDR_fam"/>
</dbReference>
<dbReference type="AlphaFoldDB" id="A0A158GZA1"/>
<dbReference type="PANTHER" id="PTHR42760:SF133">
    <property type="entry name" value="3-OXOACYL-[ACYL-CARRIER-PROTEIN] REDUCTASE"/>
    <property type="match status" value="1"/>
</dbReference>
<dbReference type="EMBL" id="FCOK02000022">
    <property type="protein sequence ID" value="SAL37408.1"/>
    <property type="molecule type" value="Genomic_DNA"/>
</dbReference>
<dbReference type="PRINTS" id="PR00080">
    <property type="entry name" value="SDRFAMILY"/>
</dbReference>
<evidence type="ECO:0000313" key="4">
    <source>
        <dbReference type="Proteomes" id="UP000054683"/>
    </source>
</evidence>
<accession>A0A158GZA1</accession>
<dbReference type="PANTHER" id="PTHR42760">
    <property type="entry name" value="SHORT-CHAIN DEHYDROGENASES/REDUCTASES FAMILY MEMBER"/>
    <property type="match status" value="1"/>
</dbReference>
<name>A0A158GZA1_9BURK</name>
<gene>
    <name evidence="3" type="ORF">AWB69_03640</name>
</gene>
<evidence type="ECO:0000256" key="1">
    <source>
        <dbReference type="ARBA" id="ARBA00006484"/>
    </source>
</evidence>
<dbReference type="GO" id="GO:0006633">
    <property type="term" value="P:fatty acid biosynthetic process"/>
    <property type="evidence" value="ECO:0007669"/>
    <property type="project" value="TreeGrafter"/>
</dbReference>
<dbReference type="GO" id="GO:0016616">
    <property type="term" value="F:oxidoreductase activity, acting on the CH-OH group of donors, NAD or NADP as acceptor"/>
    <property type="evidence" value="ECO:0007669"/>
    <property type="project" value="TreeGrafter"/>
</dbReference>
<dbReference type="GO" id="GO:0048038">
    <property type="term" value="F:quinone binding"/>
    <property type="evidence" value="ECO:0007669"/>
    <property type="project" value="TreeGrafter"/>
</dbReference>
<keyword evidence="2" id="KW-0560">Oxidoreductase</keyword>
<dbReference type="Pfam" id="PF13561">
    <property type="entry name" value="adh_short_C2"/>
    <property type="match status" value="1"/>
</dbReference>